<evidence type="ECO:0000313" key="3">
    <source>
        <dbReference type="Proteomes" id="UP000036403"/>
    </source>
</evidence>
<feature type="compositionally biased region" description="Polar residues" evidence="1">
    <location>
        <begin position="49"/>
        <end position="68"/>
    </location>
</feature>
<name>A0A0J7K1B2_LASNI</name>
<evidence type="ECO:0000313" key="2">
    <source>
        <dbReference type="EMBL" id="KMQ84092.1"/>
    </source>
</evidence>
<gene>
    <name evidence="2" type="ORF">RF55_18439</name>
</gene>
<reference evidence="2 3" key="1">
    <citation type="submission" date="2015-04" db="EMBL/GenBank/DDBJ databases">
        <title>Lasius niger genome sequencing.</title>
        <authorList>
            <person name="Konorov E.A."/>
            <person name="Nikitin M.A."/>
            <person name="Kirill M.V."/>
            <person name="Chang P."/>
        </authorList>
    </citation>
    <scope>NUCLEOTIDE SEQUENCE [LARGE SCALE GENOMIC DNA]</scope>
    <source>
        <tissue evidence="2">Whole</tissue>
    </source>
</reference>
<proteinExistence type="predicted"/>
<dbReference type="EMBL" id="LBMM01017432">
    <property type="protein sequence ID" value="KMQ84092.1"/>
    <property type="molecule type" value="Genomic_DNA"/>
</dbReference>
<dbReference type="Proteomes" id="UP000036403">
    <property type="component" value="Unassembled WGS sequence"/>
</dbReference>
<feature type="region of interest" description="Disordered" evidence="1">
    <location>
        <begin position="1"/>
        <end position="68"/>
    </location>
</feature>
<dbReference type="AlphaFoldDB" id="A0A0J7K1B2"/>
<evidence type="ECO:0000256" key="1">
    <source>
        <dbReference type="SAM" id="MobiDB-lite"/>
    </source>
</evidence>
<keyword evidence="3" id="KW-1185">Reference proteome</keyword>
<accession>A0A0J7K1B2</accession>
<comment type="caution">
    <text evidence="2">The sequence shown here is derived from an EMBL/GenBank/DDBJ whole genome shotgun (WGS) entry which is preliminary data.</text>
</comment>
<feature type="compositionally biased region" description="Basic and acidic residues" evidence="1">
    <location>
        <begin position="1"/>
        <end position="17"/>
    </location>
</feature>
<protein>
    <submittedName>
        <fullName evidence="2">Uncharacterized protein</fullName>
    </submittedName>
</protein>
<sequence>MEGQPDEPRVDQGVEQKDADEEERPKMGSTEEDTPRVEQPPEEAVIPEPTQQPAELTQSMDNSDVTKD</sequence>
<organism evidence="2 3">
    <name type="scientific">Lasius niger</name>
    <name type="common">Black garden ant</name>
    <dbReference type="NCBI Taxonomy" id="67767"/>
    <lineage>
        <taxon>Eukaryota</taxon>
        <taxon>Metazoa</taxon>
        <taxon>Ecdysozoa</taxon>
        <taxon>Arthropoda</taxon>
        <taxon>Hexapoda</taxon>
        <taxon>Insecta</taxon>
        <taxon>Pterygota</taxon>
        <taxon>Neoptera</taxon>
        <taxon>Endopterygota</taxon>
        <taxon>Hymenoptera</taxon>
        <taxon>Apocrita</taxon>
        <taxon>Aculeata</taxon>
        <taxon>Formicoidea</taxon>
        <taxon>Formicidae</taxon>
        <taxon>Formicinae</taxon>
        <taxon>Lasius</taxon>
        <taxon>Lasius</taxon>
    </lineage>
</organism>
<dbReference type="PaxDb" id="67767-A0A0J7K1B2"/>